<proteinExistence type="predicted"/>
<reference evidence="1" key="1">
    <citation type="submission" date="2019-10" db="EMBL/GenBank/DDBJ databases">
        <title>Draft genome sequece of Microseira wollei NIES-4236.</title>
        <authorList>
            <person name="Yamaguchi H."/>
            <person name="Suzuki S."/>
            <person name="Kawachi M."/>
        </authorList>
    </citation>
    <scope>NUCLEOTIDE SEQUENCE</scope>
    <source>
        <strain evidence="1">NIES-4236</strain>
    </source>
</reference>
<dbReference type="Proteomes" id="UP001050975">
    <property type="component" value="Unassembled WGS sequence"/>
</dbReference>
<gene>
    <name evidence="1" type="ORF">MiSe_13960</name>
</gene>
<dbReference type="InterPro" id="IPR019678">
    <property type="entry name" value="DUF2555"/>
</dbReference>
<evidence type="ECO:0000313" key="2">
    <source>
        <dbReference type="Proteomes" id="UP001050975"/>
    </source>
</evidence>
<keyword evidence="2" id="KW-1185">Reference proteome</keyword>
<name>A0AAV3X8G0_9CYAN</name>
<dbReference type="AlphaFoldDB" id="A0AAV3X8G0"/>
<sequence>MNAGDKSRLQEVPGMKKASISNRDIAAMSVADVAELAARLERDEYKSAFEGLEDWHLLRAIAFQRPELVEPYIHLLDLEPYDEA</sequence>
<comment type="caution">
    <text evidence="1">The sequence shown here is derived from an EMBL/GenBank/DDBJ whole genome shotgun (WGS) entry which is preliminary data.</text>
</comment>
<organism evidence="1 2">
    <name type="scientific">Microseira wollei NIES-4236</name>
    <dbReference type="NCBI Taxonomy" id="2530354"/>
    <lineage>
        <taxon>Bacteria</taxon>
        <taxon>Bacillati</taxon>
        <taxon>Cyanobacteriota</taxon>
        <taxon>Cyanophyceae</taxon>
        <taxon>Oscillatoriophycideae</taxon>
        <taxon>Aerosakkonematales</taxon>
        <taxon>Aerosakkonemataceae</taxon>
        <taxon>Microseira</taxon>
    </lineage>
</organism>
<accession>A0AAV3X8G0</accession>
<evidence type="ECO:0008006" key="3">
    <source>
        <dbReference type="Google" id="ProtNLM"/>
    </source>
</evidence>
<evidence type="ECO:0000313" key="1">
    <source>
        <dbReference type="EMBL" id="GET36644.1"/>
    </source>
</evidence>
<dbReference type="Pfam" id="PF10742">
    <property type="entry name" value="DUF2555"/>
    <property type="match status" value="1"/>
</dbReference>
<protein>
    <recommendedName>
        <fullName evidence="3">DUF2555 domain-containing protein</fullName>
    </recommendedName>
</protein>
<dbReference type="EMBL" id="BLAY01000015">
    <property type="protein sequence ID" value="GET36644.1"/>
    <property type="molecule type" value="Genomic_DNA"/>
</dbReference>